<sequence length="516" mass="61841">EERIKELEQTQPGTNDFNHIRDGIHDEPLTLNIQHNEKLKSLSNEQYDKISKKIPEIDSATPLNDGRHIDTSIQELKNENLSGDRNVDTLQQQRRGRYQLIEKESEIARYDRYKRQITNFYNNDQVFQLSNENKNKNDLINLRKHRFNTLLYDTIEREMKEDNDKQSFEDGEKYDLLIQTLEQTFLDSPRTVEQLQELRKQLFAIDNVNDAFELLFDEKQKHMNKVSCLIKELLLGYIQIFPYGAYIETLQDGDYFDTEINKLVNQNERDVLQKLRKRTAEIYKDNDKDQYFIDKYDKQFHSICIVEDVNEFVDKIIKKHYLFKIIKTIFDNEDDVITISKMVEQKDNERTFFKKIRPFVKDQTYLNKIDKILRKDDLDLLDKKKQKRRKLKHIKEDVNALIPKTRPIYMKGSNEIINIPICIEAILNIYKVIVSATDDEIGALRSQLLNEIIKYPDPSFFNRYTSKTYRDNEFFINLNKITKQHFLDIVYRILVNRDKYLRLDEKIENIFDDLEV</sequence>
<evidence type="ECO:0000313" key="2">
    <source>
        <dbReference type="Proteomes" id="UP000789366"/>
    </source>
</evidence>
<proteinExistence type="predicted"/>
<comment type="caution">
    <text evidence="1">The sequence shown here is derived from an EMBL/GenBank/DDBJ whole genome shotgun (WGS) entry which is preliminary data.</text>
</comment>
<accession>A0ACA9KU93</accession>
<gene>
    <name evidence="1" type="ORF">SPELUC_LOCUS2541</name>
</gene>
<keyword evidence="2" id="KW-1185">Reference proteome</keyword>
<dbReference type="EMBL" id="CAJVPW010001724">
    <property type="protein sequence ID" value="CAG8490622.1"/>
    <property type="molecule type" value="Genomic_DNA"/>
</dbReference>
<feature type="non-terminal residue" evidence="1">
    <location>
        <position position="1"/>
    </location>
</feature>
<dbReference type="Proteomes" id="UP000789366">
    <property type="component" value="Unassembled WGS sequence"/>
</dbReference>
<name>A0ACA9KU93_9GLOM</name>
<evidence type="ECO:0000313" key="1">
    <source>
        <dbReference type="EMBL" id="CAG8490622.1"/>
    </source>
</evidence>
<protein>
    <submittedName>
        <fullName evidence="1">15329_t:CDS:1</fullName>
    </submittedName>
</protein>
<reference evidence="1" key="1">
    <citation type="submission" date="2021-06" db="EMBL/GenBank/DDBJ databases">
        <authorList>
            <person name="Kallberg Y."/>
            <person name="Tangrot J."/>
            <person name="Rosling A."/>
        </authorList>
    </citation>
    <scope>NUCLEOTIDE SEQUENCE</scope>
    <source>
        <strain evidence="1">28 12/20/2015</strain>
    </source>
</reference>
<organism evidence="1 2">
    <name type="scientific">Cetraspora pellucida</name>
    <dbReference type="NCBI Taxonomy" id="1433469"/>
    <lineage>
        <taxon>Eukaryota</taxon>
        <taxon>Fungi</taxon>
        <taxon>Fungi incertae sedis</taxon>
        <taxon>Mucoromycota</taxon>
        <taxon>Glomeromycotina</taxon>
        <taxon>Glomeromycetes</taxon>
        <taxon>Diversisporales</taxon>
        <taxon>Gigasporaceae</taxon>
        <taxon>Cetraspora</taxon>
    </lineage>
</organism>